<feature type="region of interest" description="Disordered" evidence="6">
    <location>
        <begin position="1"/>
        <end position="20"/>
    </location>
</feature>
<dbReference type="AlphaFoldDB" id="A0A7R9I183"/>
<evidence type="ECO:0000313" key="8">
    <source>
        <dbReference type="EMBL" id="CAD7443645.1"/>
    </source>
</evidence>
<comment type="subcellular location">
    <subcellularLocation>
        <location evidence="1">Cell projection</location>
        <location evidence="1">Cilium</location>
    </subcellularLocation>
    <subcellularLocation>
        <location evidence="2">Cytoplasm</location>
        <location evidence="2">Cytoskeleton</location>
    </subcellularLocation>
</comment>
<dbReference type="PANTHER" id="PTHR21490:SF2">
    <property type="entry name" value="ENKURIN DOMAIN-CONTAINING PROTEIN 1"/>
    <property type="match status" value="1"/>
</dbReference>
<keyword evidence="5" id="KW-0966">Cell projection</keyword>
<name>A0A7R9I183_9NEOP</name>
<sequence length="159" mass="18372">MNIADELGTPGIPNRRKGKYLRDRQEQWQKALEAKLANIPDPLCPEGHVPLPDQERKATLNLLRNMKFCYDGVLQNVLFEFRYSTEEERMLLLAIVLEDEENLGGGGYAEMVKELNMMPVRSDTLRARQRKIELESQLNKLEDGIKVFSRPRVFIKVGE</sequence>
<dbReference type="Pfam" id="PF13864">
    <property type="entry name" value="Enkurin"/>
    <property type="match status" value="1"/>
</dbReference>
<evidence type="ECO:0000256" key="2">
    <source>
        <dbReference type="ARBA" id="ARBA00004245"/>
    </source>
</evidence>
<dbReference type="InterPro" id="IPR052102">
    <property type="entry name" value="Enkurin_domain-protein"/>
</dbReference>
<dbReference type="GO" id="GO:0005929">
    <property type="term" value="C:cilium"/>
    <property type="evidence" value="ECO:0007669"/>
    <property type="project" value="UniProtKB-SubCell"/>
</dbReference>
<proteinExistence type="predicted"/>
<organism evidence="8">
    <name type="scientific">Timema bartmani</name>
    <dbReference type="NCBI Taxonomy" id="61472"/>
    <lineage>
        <taxon>Eukaryota</taxon>
        <taxon>Metazoa</taxon>
        <taxon>Ecdysozoa</taxon>
        <taxon>Arthropoda</taxon>
        <taxon>Hexapoda</taxon>
        <taxon>Insecta</taxon>
        <taxon>Pterygota</taxon>
        <taxon>Neoptera</taxon>
        <taxon>Polyneoptera</taxon>
        <taxon>Phasmatodea</taxon>
        <taxon>Timematodea</taxon>
        <taxon>Timematoidea</taxon>
        <taxon>Timematidae</taxon>
        <taxon>Timema</taxon>
    </lineage>
</organism>
<dbReference type="PANTHER" id="PTHR21490">
    <property type="entry name" value="ENKURIN-RELATED"/>
    <property type="match status" value="1"/>
</dbReference>
<evidence type="ECO:0000256" key="3">
    <source>
        <dbReference type="ARBA" id="ARBA00022490"/>
    </source>
</evidence>
<evidence type="ECO:0000256" key="6">
    <source>
        <dbReference type="SAM" id="MobiDB-lite"/>
    </source>
</evidence>
<dbReference type="GO" id="GO:0005881">
    <property type="term" value="C:cytoplasmic microtubule"/>
    <property type="evidence" value="ECO:0007669"/>
    <property type="project" value="TreeGrafter"/>
</dbReference>
<evidence type="ECO:0000259" key="7">
    <source>
        <dbReference type="PROSITE" id="PS51665"/>
    </source>
</evidence>
<evidence type="ECO:0000256" key="1">
    <source>
        <dbReference type="ARBA" id="ARBA00004138"/>
    </source>
</evidence>
<dbReference type="EMBL" id="OD566256">
    <property type="protein sequence ID" value="CAD7443645.1"/>
    <property type="molecule type" value="Genomic_DNA"/>
</dbReference>
<dbReference type="PROSITE" id="PS51665">
    <property type="entry name" value="ENKURIN"/>
    <property type="match status" value="1"/>
</dbReference>
<protein>
    <recommendedName>
        <fullName evidence="7">Enkurin domain-containing protein</fullName>
    </recommendedName>
</protein>
<accession>A0A7R9I183</accession>
<feature type="domain" description="Enkurin" evidence="7">
    <location>
        <begin position="23"/>
        <end position="156"/>
    </location>
</feature>
<keyword evidence="3" id="KW-0963">Cytoplasm</keyword>
<evidence type="ECO:0000256" key="4">
    <source>
        <dbReference type="ARBA" id="ARBA00023212"/>
    </source>
</evidence>
<gene>
    <name evidence="8" type="ORF">TBIB3V08_LOCUS6046</name>
</gene>
<dbReference type="InterPro" id="IPR027012">
    <property type="entry name" value="Enkurin_dom"/>
</dbReference>
<evidence type="ECO:0000256" key="5">
    <source>
        <dbReference type="ARBA" id="ARBA00023273"/>
    </source>
</evidence>
<keyword evidence="4" id="KW-0206">Cytoskeleton</keyword>
<reference evidence="8" key="1">
    <citation type="submission" date="2020-11" db="EMBL/GenBank/DDBJ databases">
        <authorList>
            <person name="Tran Van P."/>
        </authorList>
    </citation>
    <scope>NUCLEOTIDE SEQUENCE</scope>
</reference>